<evidence type="ECO:0000313" key="3">
    <source>
        <dbReference type="EMBL" id="KAK7360387.1"/>
    </source>
</evidence>
<sequence length="268" mass="30303">MARGSFDAWWLAPSWRLIGLLGGSSANVMAWRLVGSLAKRVPGGSNLCPGSYISPAIPLGYANVFIQPLTLAPTVISFPDPMSNVHDNWILVSFELDLAYCWYMAHYDLCYWVIWEGILERKRRERDSNLRYLFLLGVGFYPPTKPSTMYDILADLRTNIQPCGFISQFYSLLSGGVWLVLLNPVYVTMSKLVPSRLVGFPELLAILHTLVTERVSDLSMLQYADDRGVQEDFKEAHHDLDRKNRRTSSELSSYFSRASSGSPFYPSL</sequence>
<protein>
    <submittedName>
        <fullName evidence="3">Uncharacterized protein</fullName>
    </submittedName>
</protein>
<feature type="compositionally biased region" description="Polar residues" evidence="1">
    <location>
        <begin position="249"/>
        <end position="262"/>
    </location>
</feature>
<keyword evidence="2" id="KW-0812">Transmembrane</keyword>
<feature type="region of interest" description="Disordered" evidence="1">
    <location>
        <begin position="237"/>
        <end position="268"/>
    </location>
</feature>
<dbReference type="AlphaFoldDB" id="A0AAN9MTJ5"/>
<evidence type="ECO:0000313" key="4">
    <source>
        <dbReference type="Proteomes" id="UP001367508"/>
    </source>
</evidence>
<feature type="transmembrane region" description="Helical" evidence="2">
    <location>
        <begin position="164"/>
        <end position="187"/>
    </location>
</feature>
<evidence type="ECO:0000256" key="1">
    <source>
        <dbReference type="SAM" id="MobiDB-lite"/>
    </source>
</evidence>
<dbReference type="EMBL" id="JAYMYQ010000001">
    <property type="protein sequence ID" value="KAK7360387.1"/>
    <property type="molecule type" value="Genomic_DNA"/>
</dbReference>
<keyword evidence="4" id="KW-1185">Reference proteome</keyword>
<keyword evidence="2" id="KW-0472">Membrane</keyword>
<evidence type="ECO:0000256" key="2">
    <source>
        <dbReference type="SAM" id="Phobius"/>
    </source>
</evidence>
<comment type="caution">
    <text evidence="3">The sequence shown here is derived from an EMBL/GenBank/DDBJ whole genome shotgun (WGS) entry which is preliminary data.</text>
</comment>
<keyword evidence="2" id="KW-1133">Transmembrane helix</keyword>
<proteinExistence type="predicted"/>
<reference evidence="3 4" key="1">
    <citation type="submission" date="2024-01" db="EMBL/GenBank/DDBJ databases">
        <title>The genomes of 5 underutilized Papilionoideae crops provide insights into root nodulation and disease resistanc.</title>
        <authorList>
            <person name="Jiang F."/>
        </authorList>
    </citation>
    <scope>NUCLEOTIDE SEQUENCE [LARGE SCALE GENOMIC DNA]</scope>
    <source>
        <strain evidence="3">LVBAO_FW01</strain>
        <tissue evidence="3">Leaves</tissue>
    </source>
</reference>
<name>A0AAN9MTJ5_CANGL</name>
<accession>A0AAN9MTJ5</accession>
<dbReference type="Proteomes" id="UP001367508">
    <property type="component" value="Unassembled WGS sequence"/>
</dbReference>
<organism evidence="3 4">
    <name type="scientific">Canavalia gladiata</name>
    <name type="common">Sword bean</name>
    <name type="synonym">Dolichos gladiatus</name>
    <dbReference type="NCBI Taxonomy" id="3824"/>
    <lineage>
        <taxon>Eukaryota</taxon>
        <taxon>Viridiplantae</taxon>
        <taxon>Streptophyta</taxon>
        <taxon>Embryophyta</taxon>
        <taxon>Tracheophyta</taxon>
        <taxon>Spermatophyta</taxon>
        <taxon>Magnoliopsida</taxon>
        <taxon>eudicotyledons</taxon>
        <taxon>Gunneridae</taxon>
        <taxon>Pentapetalae</taxon>
        <taxon>rosids</taxon>
        <taxon>fabids</taxon>
        <taxon>Fabales</taxon>
        <taxon>Fabaceae</taxon>
        <taxon>Papilionoideae</taxon>
        <taxon>50 kb inversion clade</taxon>
        <taxon>NPAAA clade</taxon>
        <taxon>indigoferoid/millettioid clade</taxon>
        <taxon>Phaseoleae</taxon>
        <taxon>Canavalia</taxon>
    </lineage>
</organism>
<feature type="transmembrane region" description="Helical" evidence="2">
    <location>
        <begin position="129"/>
        <end position="144"/>
    </location>
</feature>
<gene>
    <name evidence="3" type="ORF">VNO77_02377</name>
</gene>